<name>A0A699I346_TANCI</name>
<reference evidence="1" key="1">
    <citation type="journal article" date="2019" name="Sci. Rep.">
        <title>Draft genome of Tanacetum cinerariifolium, the natural source of mosquito coil.</title>
        <authorList>
            <person name="Yamashiro T."/>
            <person name="Shiraishi A."/>
            <person name="Satake H."/>
            <person name="Nakayama K."/>
        </authorList>
    </citation>
    <scope>NUCLEOTIDE SEQUENCE</scope>
</reference>
<comment type="caution">
    <text evidence="1">The sequence shown here is derived from an EMBL/GenBank/DDBJ whole genome shotgun (WGS) entry which is preliminary data.</text>
</comment>
<organism evidence="1">
    <name type="scientific">Tanacetum cinerariifolium</name>
    <name type="common">Dalmatian daisy</name>
    <name type="synonym">Chrysanthemum cinerariifolium</name>
    <dbReference type="NCBI Taxonomy" id="118510"/>
    <lineage>
        <taxon>Eukaryota</taxon>
        <taxon>Viridiplantae</taxon>
        <taxon>Streptophyta</taxon>
        <taxon>Embryophyta</taxon>
        <taxon>Tracheophyta</taxon>
        <taxon>Spermatophyta</taxon>
        <taxon>Magnoliopsida</taxon>
        <taxon>eudicotyledons</taxon>
        <taxon>Gunneridae</taxon>
        <taxon>Pentapetalae</taxon>
        <taxon>asterids</taxon>
        <taxon>campanulids</taxon>
        <taxon>Asterales</taxon>
        <taxon>Asteraceae</taxon>
        <taxon>Asteroideae</taxon>
        <taxon>Anthemideae</taxon>
        <taxon>Anthemidinae</taxon>
        <taxon>Tanacetum</taxon>
    </lineage>
</organism>
<proteinExistence type="predicted"/>
<dbReference type="AlphaFoldDB" id="A0A699I346"/>
<dbReference type="EMBL" id="BKCJ010246155">
    <property type="protein sequence ID" value="GEZ15060.1"/>
    <property type="molecule type" value="Genomic_DNA"/>
</dbReference>
<sequence>MSLSLAENVIVAGDDNRPSILDKSQYSSWASRMLLYIKGKENGKLLFDSFLNGPFQFRKVVVPEDETTHATVKKRTFTDLTDEEKPLESVDIKATNIVLQDLPQDLYNLDERLTMKTVQGRQTQGYANSGARSNATSQGATLDAGQLSFLADNGNAFTSVQAS</sequence>
<evidence type="ECO:0000313" key="1">
    <source>
        <dbReference type="EMBL" id="GEZ15060.1"/>
    </source>
</evidence>
<accession>A0A699I346</accession>
<protein>
    <submittedName>
        <fullName evidence="1">Uncharacterized protein</fullName>
    </submittedName>
</protein>
<gene>
    <name evidence="1" type="ORF">Tci_487033</name>
</gene>